<keyword evidence="2" id="KW-1185">Reference proteome</keyword>
<dbReference type="EMBL" id="KR869820">
    <property type="protein sequence ID" value="AKR15925.1"/>
    <property type="molecule type" value="Genomic_DNA"/>
</dbReference>
<sequence>MIHVISIHSDYYSGTVVMASESLQPCIDAVNKLDEFPYLGDRVVVSVYDNNKLIAKSETYGTREVWDDEMNDEIFPVTFEEIMSNMVKVDE</sequence>
<evidence type="ECO:0000313" key="1">
    <source>
        <dbReference type="EMBL" id="AKR15925.1"/>
    </source>
</evidence>
<dbReference type="GeneID" id="26644840"/>
<dbReference type="KEGG" id="vg:26644840"/>
<name>A0A0K0QS83_9CAUD</name>
<proteinExistence type="predicted"/>
<organism evidence="1 2">
    <name type="scientific">Citrobacter phage IME-CF2</name>
    <dbReference type="NCBI Taxonomy" id="1673887"/>
    <lineage>
        <taxon>Viruses</taxon>
        <taxon>Duplodnaviria</taxon>
        <taxon>Heunggongvirae</taxon>
        <taxon>Uroviricota</taxon>
        <taxon>Caudoviricetes</taxon>
        <taxon>Pantevenvirales</taxon>
        <taxon>Straboviridae</taxon>
        <taxon>Pseudotevenvirus</taxon>
        <taxon>Pseudotevenvirus imecf2</taxon>
    </lineage>
</organism>
<reference evidence="2" key="1">
    <citation type="submission" date="2015-05" db="EMBL/GenBank/DDBJ databases">
        <authorList>
            <person name="Liu X."/>
            <person name="Tong Y."/>
            <person name="Huang Y."/>
            <person name="An X."/>
            <person name="Mi Z."/>
            <person name="Zhang Z."/>
        </authorList>
    </citation>
    <scope>NUCLEOTIDE SEQUENCE [LARGE SCALE GENOMIC DNA]</scope>
</reference>
<dbReference type="RefSeq" id="YP_009218617.1">
    <property type="nucleotide sequence ID" value="NC_029013.1"/>
</dbReference>
<protein>
    <submittedName>
        <fullName evidence="1">Uncharacterized protein</fullName>
    </submittedName>
</protein>
<accession>A0A0K0QS83</accession>
<dbReference type="Proteomes" id="UP000204614">
    <property type="component" value="Segment"/>
</dbReference>
<evidence type="ECO:0000313" key="2">
    <source>
        <dbReference type="Proteomes" id="UP000204614"/>
    </source>
</evidence>